<sequence length="270" mass="29197">MKAKVVAVSGKETGEIELPVVFDTPYRPEVIHKVYVNLLSHSYQRQGRYPAAGEMVSAESRNTGLGIARLARARGEGFPRAGQAAGVAGVRHGRVAHPPESWKIIYKKINHKEKQLGLCSAIAATTRKELVQQRGHKIGDNVKLPIIVSNDIESIAKTKDLKKALLDLGLGDDIARASMTRKAQSGTARRRGRPARSGTSALIVVGNNSKLVALSRSISGVDIKHAKDVSVIDLAPGSKPIRLTIFSQSAIDELKSLQAPMHKVMELINK</sequence>
<dbReference type="Pfam" id="PF00573">
    <property type="entry name" value="Ribosomal_L4"/>
    <property type="match status" value="1"/>
</dbReference>
<accession>E0A1G6</accession>
<dbReference type="SUPFAM" id="SSF52166">
    <property type="entry name" value="Ribosomal protein L4"/>
    <property type="match status" value="1"/>
</dbReference>
<dbReference type="Gene3D" id="3.40.1370.10">
    <property type="match status" value="1"/>
</dbReference>
<dbReference type="GO" id="GO:0005840">
    <property type="term" value="C:ribosome"/>
    <property type="evidence" value="ECO:0007669"/>
    <property type="project" value="UniProtKB-KW"/>
</dbReference>
<reference evidence="4" key="1">
    <citation type="journal article" date="2010" name="Trends Microbiol.">
        <title>Distinct gene set in two different lineages of ammonia-oxidizing archaea supports the phylum Thaumarchaeota.</title>
        <authorList>
            <person name="Spang A."/>
            <person name="Hatzenpichler R."/>
            <person name="Brochier-Armanet C."/>
            <person name="Rattei T."/>
            <person name="Tischler P."/>
            <person name="Spieck E."/>
            <person name="Streit W."/>
            <person name="Stahl D.A."/>
            <person name="Wagner M."/>
            <person name="Schleper C."/>
        </authorList>
    </citation>
    <scope>NUCLEOTIDE SEQUENCE</scope>
    <source>
        <strain evidence="4">Enrichment culture Ga9.2</strain>
    </source>
</reference>
<comment type="similarity">
    <text evidence="1">Belongs to the universal ribosomal protein uL4 family.</text>
</comment>
<proteinExistence type="inferred from homology"/>
<name>E0A1G6_9ARCH</name>
<keyword evidence="3" id="KW-0687">Ribonucleoprotein</keyword>
<evidence type="ECO:0000313" key="4">
    <source>
        <dbReference type="EMBL" id="ADK26022.1"/>
    </source>
</evidence>
<dbReference type="PANTHER" id="PTHR19431">
    <property type="entry name" value="60S RIBOSOMAL PROTEIN L4"/>
    <property type="match status" value="1"/>
</dbReference>
<dbReference type="OMA" id="ALYGTWR"/>
<keyword evidence="2" id="KW-0689">Ribosomal protein</keyword>
<dbReference type="GO" id="GO:0003735">
    <property type="term" value="F:structural constituent of ribosome"/>
    <property type="evidence" value="ECO:0007669"/>
    <property type="project" value="InterPro"/>
</dbReference>
<organism evidence="4">
    <name type="scientific">Candidatus Nitrososphaera gargensis</name>
    <dbReference type="NCBI Taxonomy" id="497727"/>
    <lineage>
        <taxon>Archaea</taxon>
        <taxon>Nitrososphaerota</taxon>
        <taxon>Nitrososphaeria</taxon>
        <taxon>Nitrososphaerales</taxon>
        <taxon>Nitrososphaeraceae</taxon>
        <taxon>Nitrososphaera</taxon>
    </lineage>
</organism>
<dbReference type="GO" id="GO:0006412">
    <property type="term" value="P:translation"/>
    <property type="evidence" value="ECO:0007669"/>
    <property type="project" value="InterPro"/>
</dbReference>
<dbReference type="InterPro" id="IPR002136">
    <property type="entry name" value="Ribosomal_uL4"/>
</dbReference>
<dbReference type="EMBL" id="HM230024">
    <property type="protein sequence ID" value="ADK26022.1"/>
    <property type="molecule type" value="Genomic_DNA"/>
</dbReference>
<feature type="non-terminal residue" evidence="4">
    <location>
        <position position="270"/>
    </location>
</feature>
<dbReference type="InterPro" id="IPR045240">
    <property type="entry name" value="Ribosomal_uL4_euk/arch"/>
</dbReference>
<evidence type="ECO:0000256" key="3">
    <source>
        <dbReference type="ARBA" id="ARBA00023274"/>
    </source>
</evidence>
<evidence type="ECO:0000256" key="2">
    <source>
        <dbReference type="ARBA" id="ARBA00022980"/>
    </source>
</evidence>
<dbReference type="AlphaFoldDB" id="E0A1G6"/>
<protein>
    <submittedName>
        <fullName evidence="4">R-protein L4p</fullName>
    </submittedName>
</protein>
<dbReference type="InterPro" id="IPR023574">
    <property type="entry name" value="Ribosomal_uL4_dom_sf"/>
</dbReference>
<evidence type="ECO:0000256" key="1">
    <source>
        <dbReference type="ARBA" id="ARBA00010528"/>
    </source>
</evidence>
<dbReference type="GO" id="GO:1990904">
    <property type="term" value="C:ribonucleoprotein complex"/>
    <property type="evidence" value="ECO:0007669"/>
    <property type="project" value="UniProtKB-KW"/>
</dbReference>